<dbReference type="EMBL" id="JAFHAP010000008">
    <property type="protein sequence ID" value="MBN2909542.1"/>
    <property type="molecule type" value="Genomic_DNA"/>
</dbReference>
<evidence type="ECO:0000256" key="5">
    <source>
        <dbReference type="ARBA" id="ARBA00023136"/>
    </source>
</evidence>
<dbReference type="Pfam" id="PF07690">
    <property type="entry name" value="MFS_1"/>
    <property type="match status" value="1"/>
</dbReference>
<dbReference type="SUPFAM" id="SSF103473">
    <property type="entry name" value="MFS general substrate transporter"/>
    <property type="match status" value="1"/>
</dbReference>
<evidence type="ECO:0000313" key="8">
    <source>
        <dbReference type="Proteomes" id="UP001177120"/>
    </source>
</evidence>
<comment type="subcellular location">
    <subcellularLocation>
        <location evidence="1">Cell membrane</location>
        <topology evidence="1">Multi-pass membrane protein</topology>
    </subcellularLocation>
</comment>
<keyword evidence="3 6" id="KW-0812">Transmembrane</keyword>
<feature type="transmembrane region" description="Helical" evidence="6">
    <location>
        <begin position="80"/>
        <end position="113"/>
    </location>
</feature>
<feature type="transmembrane region" description="Helical" evidence="6">
    <location>
        <begin position="255"/>
        <end position="278"/>
    </location>
</feature>
<evidence type="ECO:0000313" key="7">
    <source>
        <dbReference type="EMBL" id="MBN2909542.1"/>
    </source>
</evidence>
<dbReference type="InterPro" id="IPR011701">
    <property type="entry name" value="MFS"/>
</dbReference>
<proteinExistence type="predicted"/>
<feature type="transmembrane region" description="Helical" evidence="6">
    <location>
        <begin position="378"/>
        <end position="397"/>
    </location>
</feature>
<dbReference type="InterPro" id="IPR036259">
    <property type="entry name" value="MFS_trans_sf"/>
</dbReference>
<name>A0ABS2WJ07_9BACL</name>
<keyword evidence="2" id="KW-1003">Cell membrane</keyword>
<dbReference type="Proteomes" id="UP001177120">
    <property type="component" value="Unassembled WGS sequence"/>
</dbReference>
<dbReference type="CDD" id="cd06173">
    <property type="entry name" value="MFS_MefA_like"/>
    <property type="match status" value="1"/>
</dbReference>
<evidence type="ECO:0000256" key="6">
    <source>
        <dbReference type="SAM" id="Phobius"/>
    </source>
</evidence>
<evidence type="ECO:0000256" key="4">
    <source>
        <dbReference type="ARBA" id="ARBA00022989"/>
    </source>
</evidence>
<evidence type="ECO:0000256" key="1">
    <source>
        <dbReference type="ARBA" id="ARBA00004651"/>
    </source>
</evidence>
<dbReference type="RefSeq" id="WP_205494719.1">
    <property type="nucleotide sequence ID" value="NZ_JAFHAP010000008.1"/>
</dbReference>
<comment type="caution">
    <text evidence="7">The sequence shown here is derived from an EMBL/GenBank/DDBJ whole genome shotgun (WGS) entry which is preliminary data.</text>
</comment>
<sequence>MNRRSFHWLWIGQSSANLGDAFYTLAVVSHLYSLTHSATFAAMVPLLRVGMMLAGGLAAPLVMARFSLKGILIASQWGQTGLLLALYTAISVSVSHVTEIMAIFAVILMMAFLDGWTVPTRNALVPRLIPEDQWVKANGWLLTSDQIVQLIGWIAGGMLSAKWGVRELIGLTFGMFLFSSVSLKWVKEAGQPREKDQKHLPNRGQWQIGWKTLWSRRILRRLVMTDILDTAAGSVWVGALTLVFVREILHRGPDWWGWINGSYFAGMILGGVIVVHLSRHLERNLVRAMGWGSLLAGAFVFIYAWNEHPGVALALCLLMGPPYQLRETAQRTLLQKSVDDTLLPHVLAAHGSLTYATFGLSVLSMSLAADLWGIQTPYIISGVLLLGAAFIALTAAISD</sequence>
<gene>
    <name evidence="7" type="ORF">JQC72_08380</name>
</gene>
<evidence type="ECO:0000256" key="3">
    <source>
        <dbReference type="ARBA" id="ARBA00022692"/>
    </source>
</evidence>
<protein>
    <submittedName>
        <fullName evidence="7">MFS transporter</fullName>
    </submittedName>
</protein>
<accession>A0ABS2WJ07</accession>
<feature type="transmembrane region" description="Helical" evidence="6">
    <location>
        <begin position="227"/>
        <end position="249"/>
    </location>
</feature>
<feature type="transmembrane region" description="Helical" evidence="6">
    <location>
        <begin position="49"/>
        <end position="68"/>
    </location>
</feature>
<feature type="transmembrane region" description="Helical" evidence="6">
    <location>
        <begin position="285"/>
        <end position="305"/>
    </location>
</feature>
<feature type="transmembrane region" description="Helical" evidence="6">
    <location>
        <begin position="352"/>
        <end position="371"/>
    </location>
</feature>
<keyword evidence="5 6" id="KW-0472">Membrane</keyword>
<reference evidence="7" key="1">
    <citation type="journal article" date="2024" name="Int. J. Syst. Evol. Microbiol.">
        <title>Polycladomyces zharkentensis sp. nov., a novel thermophilic cellulose- and starch-degrading member of the Bacillota from a geothermal aquifer in Kazakhstan.</title>
        <authorList>
            <person name="Mashzhan A."/>
            <person name="Kistaubayeva A."/>
            <person name="Javier-Lopez R."/>
            <person name="Bissenova U."/>
            <person name="Bissenbay A."/>
            <person name="Birkeland N.K."/>
        </authorList>
    </citation>
    <scope>NUCLEOTIDE SEQUENCE</scope>
    <source>
        <strain evidence="7">ZKZ2T</strain>
    </source>
</reference>
<evidence type="ECO:0000256" key="2">
    <source>
        <dbReference type="ARBA" id="ARBA00022475"/>
    </source>
</evidence>
<keyword evidence="4 6" id="KW-1133">Transmembrane helix</keyword>
<dbReference type="PANTHER" id="PTHR23513">
    <property type="entry name" value="INTEGRAL MEMBRANE EFFLUX PROTEIN-RELATED"/>
    <property type="match status" value="1"/>
</dbReference>
<dbReference type="Gene3D" id="1.20.1250.20">
    <property type="entry name" value="MFS general substrate transporter like domains"/>
    <property type="match status" value="1"/>
</dbReference>
<dbReference type="PANTHER" id="PTHR23513:SF19">
    <property type="entry name" value="MAJOR FACILITATOR SUPERFAMILY (MFS) PROFILE DOMAIN-CONTAINING PROTEIN"/>
    <property type="match status" value="1"/>
</dbReference>
<keyword evidence="8" id="KW-1185">Reference proteome</keyword>
<organism evidence="7 8">
    <name type="scientific">Polycladomyces zharkentensis</name>
    <dbReference type="NCBI Taxonomy" id="2807616"/>
    <lineage>
        <taxon>Bacteria</taxon>
        <taxon>Bacillati</taxon>
        <taxon>Bacillota</taxon>
        <taxon>Bacilli</taxon>
        <taxon>Bacillales</taxon>
        <taxon>Thermoactinomycetaceae</taxon>
        <taxon>Polycladomyces</taxon>
    </lineage>
</organism>